<dbReference type="NCBIfam" id="TIGR01382">
    <property type="entry name" value="PfpI"/>
    <property type="match status" value="1"/>
</dbReference>
<dbReference type="CDD" id="cd03169">
    <property type="entry name" value="GATase1_PfpI_1"/>
    <property type="match status" value="2"/>
</dbReference>
<evidence type="ECO:0000256" key="1">
    <source>
        <dbReference type="ARBA" id="ARBA00008542"/>
    </source>
</evidence>
<dbReference type="Pfam" id="PF01965">
    <property type="entry name" value="DJ-1_PfpI"/>
    <property type="match status" value="2"/>
</dbReference>
<dbReference type="Gene3D" id="3.40.50.880">
    <property type="match status" value="2"/>
</dbReference>
<evidence type="ECO:0000313" key="4">
    <source>
        <dbReference type="Proteomes" id="UP000006882"/>
    </source>
</evidence>
<dbReference type="EMBL" id="CM007653">
    <property type="protein sequence ID" value="ONI14851.1"/>
    <property type="molecule type" value="Genomic_DNA"/>
</dbReference>
<evidence type="ECO:0000313" key="3">
    <source>
        <dbReference type="EMBL" id="ONI14851.1"/>
    </source>
</evidence>
<accession>A0A251PTD8</accession>
<feature type="domain" description="DJ-1/PfpI" evidence="2">
    <location>
        <begin position="10"/>
        <end position="180"/>
    </location>
</feature>
<organism evidence="3 4">
    <name type="scientific">Prunus persica</name>
    <name type="common">Peach</name>
    <name type="synonym">Amygdalus persica</name>
    <dbReference type="NCBI Taxonomy" id="3760"/>
    <lineage>
        <taxon>Eukaryota</taxon>
        <taxon>Viridiplantae</taxon>
        <taxon>Streptophyta</taxon>
        <taxon>Embryophyta</taxon>
        <taxon>Tracheophyta</taxon>
        <taxon>Spermatophyta</taxon>
        <taxon>Magnoliopsida</taxon>
        <taxon>eudicotyledons</taxon>
        <taxon>Gunneridae</taxon>
        <taxon>Pentapetalae</taxon>
        <taxon>rosids</taxon>
        <taxon>fabids</taxon>
        <taxon>Rosales</taxon>
        <taxon>Rosaceae</taxon>
        <taxon>Amygdaloideae</taxon>
        <taxon>Amygdaleae</taxon>
        <taxon>Prunus</taxon>
    </lineage>
</organism>
<dbReference type="GO" id="GO:0106044">
    <property type="term" value="P:guanine deglycation"/>
    <property type="evidence" value="ECO:0000318"/>
    <property type="project" value="GO_Central"/>
</dbReference>
<evidence type="ECO:0000259" key="2">
    <source>
        <dbReference type="Pfam" id="PF01965"/>
    </source>
</evidence>
<dbReference type="STRING" id="3760.A0A251PTD8"/>
<proteinExistence type="inferred from homology"/>
<dbReference type="SUPFAM" id="SSF52317">
    <property type="entry name" value="Class I glutamine amidotransferase-like"/>
    <property type="match status" value="2"/>
</dbReference>
<dbReference type="Proteomes" id="UP000006882">
    <property type="component" value="Chromosome G3"/>
</dbReference>
<dbReference type="Gramene" id="ONI14851">
    <property type="protein sequence ID" value="ONI14851"/>
    <property type="gene ID" value="PRUPE_3G012600"/>
</dbReference>
<feature type="domain" description="DJ-1/PfpI" evidence="2">
    <location>
        <begin position="190"/>
        <end position="372"/>
    </location>
</feature>
<dbReference type="InterPro" id="IPR006286">
    <property type="entry name" value="C56_PfpI-like"/>
</dbReference>
<dbReference type="PROSITE" id="PS51276">
    <property type="entry name" value="PEPTIDASE_C56_PFPI"/>
    <property type="match status" value="1"/>
</dbReference>
<reference evidence="3 4" key="1">
    <citation type="journal article" date="2013" name="Nat. Genet.">
        <title>The high-quality draft genome of peach (Prunus persica) identifies unique patterns of genetic diversity, domestication and genome evolution.</title>
        <authorList>
            <consortium name="International Peach Genome Initiative"/>
            <person name="Verde I."/>
            <person name="Abbott A.G."/>
            <person name="Scalabrin S."/>
            <person name="Jung S."/>
            <person name="Shu S."/>
            <person name="Marroni F."/>
            <person name="Zhebentyayeva T."/>
            <person name="Dettori M.T."/>
            <person name="Grimwood J."/>
            <person name="Cattonaro F."/>
            <person name="Zuccolo A."/>
            <person name="Rossini L."/>
            <person name="Jenkins J."/>
            <person name="Vendramin E."/>
            <person name="Meisel L.A."/>
            <person name="Decroocq V."/>
            <person name="Sosinski B."/>
            <person name="Prochnik S."/>
            <person name="Mitros T."/>
            <person name="Policriti A."/>
            <person name="Cipriani G."/>
            <person name="Dondini L."/>
            <person name="Ficklin S."/>
            <person name="Goodstein D.M."/>
            <person name="Xuan P."/>
            <person name="Del Fabbro C."/>
            <person name="Aramini V."/>
            <person name="Copetti D."/>
            <person name="Gonzalez S."/>
            <person name="Horner D.S."/>
            <person name="Falchi R."/>
            <person name="Lucas S."/>
            <person name="Mica E."/>
            <person name="Maldonado J."/>
            <person name="Lazzari B."/>
            <person name="Bielenberg D."/>
            <person name="Pirona R."/>
            <person name="Miculan M."/>
            <person name="Barakat A."/>
            <person name="Testolin R."/>
            <person name="Stella A."/>
            <person name="Tartarini S."/>
            <person name="Tonutti P."/>
            <person name="Arus P."/>
            <person name="Orellana A."/>
            <person name="Wells C."/>
            <person name="Main D."/>
            <person name="Vizzotto G."/>
            <person name="Silva H."/>
            <person name="Salamini F."/>
            <person name="Schmutz J."/>
            <person name="Morgante M."/>
            <person name="Rokhsar D.S."/>
        </authorList>
    </citation>
    <scope>NUCLEOTIDE SEQUENCE [LARGE SCALE GENOMIC DNA]</scope>
    <source>
        <strain evidence="4">cv. Nemared</strain>
    </source>
</reference>
<dbReference type="PANTHER" id="PTHR42733">
    <property type="entry name" value="DJ-1 PROTEIN"/>
    <property type="match status" value="1"/>
</dbReference>
<protein>
    <recommendedName>
        <fullName evidence="2">DJ-1/PfpI domain-containing protein</fullName>
    </recommendedName>
</protein>
<comment type="similarity">
    <text evidence="1">Belongs to the peptidase C56 family.</text>
</comment>
<dbReference type="PANTHER" id="PTHR42733:SF2">
    <property type="entry name" value="DJ-1_THIJ_PFPI FAMILY PROTEIN"/>
    <property type="match status" value="1"/>
</dbReference>
<dbReference type="GO" id="GO:0019172">
    <property type="term" value="F:glyoxalase III activity"/>
    <property type="evidence" value="ECO:0000318"/>
    <property type="project" value="GO_Central"/>
</dbReference>
<keyword evidence="4" id="KW-1185">Reference proteome</keyword>
<name>A0A251PTD8_PRUPE</name>
<dbReference type="InterPro" id="IPR029062">
    <property type="entry name" value="Class_I_gatase-like"/>
</dbReference>
<sequence length="380" mass="40474">MGNPKGEVQRRVLLLCGDYMEDYEAMVPFQALQAFGVSVDAVSPVKKAGDICATAITIQVESTDQANKESRGHNFTLNATFDDIEIDKYDGLVIPGGRSPEHLAMKASVVELARKFSDCRKPIAAICHGLLVLAPAGAVKGRKCTAVSTMKPGLVAAGAHWVEPDTLSVCVADDNLITGALGGKICASERRVLIIIGNYAEDYEVTVPYQTLKVLGCHVDVVCPKKKAGDTCPTAIRDLEGGQTYSEIRGHNFVLTADFESIDASSYDALVLPGGKAPEFLALKEDVIVLVKQFMEAGKPVASICHGLEILVAAGVLQGKKCTGYPGIKARVVSSGGTFVEADPIDRCVTDGNLVTAAAWHGQPELISQLMRLLDIRVSF</sequence>
<dbReference type="InterPro" id="IPR002818">
    <property type="entry name" value="DJ-1/PfpI"/>
</dbReference>
<dbReference type="AlphaFoldDB" id="A0A251PTD8"/>
<gene>
    <name evidence="3" type="ORF">PRUPE_3G012600</name>
</gene>